<dbReference type="EMBL" id="AE017244">
    <property type="protein sequence ID" value="AAZ54024.2"/>
    <property type="molecule type" value="Genomic_DNA"/>
</dbReference>
<feature type="domain" description="PB1" evidence="3">
    <location>
        <begin position="531"/>
        <end position="623"/>
    </location>
</feature>
<organism evidence="4 5">
    <name type="scientific">Mesomycoplasma hyopneumoniae (strain 7448)</name>
    <name type="common">Mycoplasma hyopneumoniae</name>
    <dbReference type="NCBI Taxonomy" id="262722"/>
    <lineage>
        <taxon>Bacteria</taxon>
        <taxon>Bacillati</taxon>
        <taxon>Mycoplasmatota</taxon>
        <taxon>Mycoplasmoidales</taxon>
        <taxon>Metamycoplasmataceae</taxon>
        <taxon>Mesomycoplasma</taxon>
    </lineage>
</organism>
<dbReference type="AlphaFoldDB" id="Q4A765"/>
<dbReference type="Proteomes" id="UP000000553">
    <property type="component" value="Chromosome"/>
</dbReference>
<evidence type="ECO:0000313" key="4">
    <source>
        <dbReference type="EMBL" id="AAZ54024.2"/>
    </source>
</evidence>
<evidence type="ECO:0000313" key="5">
    <source>
        <dbReference type="Proteomes" id="UP000000553"/>
    </source>
</evidence>
<keyword evidence="2" id="KW-1133">Transmembrane helix</keyword>
<dbReference type="InterPro" id="IPR053793">
    <property type="entry name" value="PB1-like"/>
</dbReference>
<keyword evidence="2" id="KW-0472">Membrane</keyword>
<feature type="region of interest" description="Disordered" evidence="1">
    <location>
        <begin position="977"/>
        <end position="999"/>
    </location>
</feature>
<feature type="region of interest" description="Disordered" evidence="1">
    <location>
        <begin position="389"/>
        <end position="419"/>
    </location>
</feature>
<sequence length="1213" mass="136217">MNQFDEKEKQHNKAKAILSTGFSVTSIATTVVAVPIGLTIFEKSFSSQVSGGVDKNKVVDLKSDSDQIFSEEDFIRAVENLKLFDKYRHLTARMALGLAREAANAFNFLDTYDYTPITKHSFKISLDISDAFAANKEVKAVVVSAYSQKYQVTYSRLTSLKGWKEEDGFGDDIIDYQINQELSGLSLSSLAPESAHLLASEMAFRLDNDFQAAYKKTGSRAEAFRQALIKNYLGYNLVNRQGLPTMLQKGYVLAPKTIENKNASEEKLVNINENDRARVNKLQKVENLAFKNLSDPNGTLSITFELWDPNGKLVSEYDFKIKGIKKLDFDLKKQEEKVLQKVTEFVEIKPYVQLGLIRDNLSLSEIIYKNDNNPEYLRKILAKLKEHNNNKSVDNNTSTTKFQEEDLKSDPNSNGSEQDSFEKAKENFLSFFGLRSRLIPIPDLPLYYLKVNSINFDKNIEENEKEKLLKNEQVVLKVDFSLKKVVSDIRAPYLVSSQVRSNYPPVLKASLAKIGKGSNSKVVLLDLGNLSSRFKVQLDYSAKQREIINTLLKENPEREKELQAKIESKTFSPIDLNNDDLLAIEFQYEDNPEGDWITLGRMEKLVKEVIQYKKEGKTFLDDEVAKTLYYLDFHHLPQSKKDLEEYKEKHKNKFISEIKPATPASQAKTSQAKNEKEVKPESAQAEASSSNSNDSNSKTTSSSSMMAGTTQTNNSSTETTNSNSTTTSSATTSTTSTTSTTNSTSTTTTSTQAATTSASSAKVKTTKFQEQVKEQEQKQEKAKETNQLSDTKRNKEDSGLGLILWDFLVNSKYKILPGTTWDFHVEPDSFNDRLKITGILKENTSQAKSNPDSKNLTSLTRNLIIKGLMANKYIDYLVQEDPVLLVDYTRRNQIKTEREGQLIWSQLASPQMASPEPEKTKLEITEEGLRVKKGGTKIKEGIKNGSSRGNTNTNSKPNKKLVLLKGSIKNPGTKKEWILVGSGNNNNNKKNGGSNNNSNTQIWITRLGTSVGSLKTEGETVLGISNNNSQGEVLWTTIKSKLENENQSDNNQIQYSPSTHSLTTNSRSNTQQSGRNQIKITNTQRKTTTSPSQNLSQNPDPNQIDVRLGLLVQEKKLHLWWIANDSSDEPEHITIDFAEGTKFNYDDLNYVGGLLKNTTNNTNTQAQDDEGDGYLALKGLGIYEFPDDESIDQAATVEKAERLYKHFMGLFRE</sequence>
<feature type="compositionally biased region" description="Low complexity" evidence="1">
    <location>
        <begin position="981"/>
        <end position="999"/>
    </location>
</feature>
<accession>Q4A765</accession>
<name>Q4A765_MESH7</name>
<dbReference type="NCBIfam" id="NF038058">
    <property type="entry name" value="adhes_P110_Nter"/>
    <property type="match status" value="1"/>
</dbReference>
<dbReference type="PROSITE" id="PS51745">
    <property type="entry name" value="PB1"/>
    <property type="match status" value="1"/>
</dbReference>
<evidence type="ECO:0000259" key="3">
    <source>
        <dbReference type="PROSITE" id="PS51745"/>
    </source>
</evidence>
<evidence type="ECO:0000256" key="2">
    <source>
        <dbReference type="SAM" id="Phobius"/>
    </source>
</evidence>
<feature type="transmembrane region" description="Helical" evidence="2">
    <location>
        <begin position="21"/>
        <end position="41"/>
    </location>
</feature>
<dbReference type="KEGG" id="mhp:MHP7448_0662"/>
<proteinExistence type="predicted"/>
<feature type="region of interest" description="Disordered" evidence="1">
    <location>
        <begin position="654"/>
        <end position="794"/>
    </location>
</feature>
<feature type="compositionally biased region" description="Polar residues" evidence="1">
    <location>
        <begin position="390"/>
        <end position="401"/>
    </location>
</feature>
<feature type="compositionally biased region" description="Low complexity" evidence="1">
    <location>
        <begin position="943"/>
        <end position="955"/>
    </location>
</feature>
<dbReference type="RefSeq" id="WP_044272675.1">
    <property type="nucleotide sequence ID" value="NC_007332.1"/>
</dbReference>
<feature type="region of interest" description="Disordered" evidence="1">
    <location>
        <begin position="939"/>
        <end position="958"/>
    </location>
</feature>
<reference evidence="4 5" key="1">
    <citation type="journal article" date="2005" name="J. Bacteriol.">
        <title>Swine and poultry pathogens: the complete genome sequences of two strains of Mycoplasma hyopneumoniae and a strain of Mycoplasma synoviae.</title>
        <authorList>
            <person name="Vasconcelos A.T."/>
            <person name="Ferreira H.B."/>
            <person name="Bizarro C.V."/>
            <person name="Bonatto S.L."/>
            <person name="Carvalho M.O."/>
            <person name="Pinto P.M."/>
            <person name="Almeida D.F."/>
            <person name="Almeida L.G."/>
            <person name="Almeida R."/>
            <person name="Alves-Filho L."/>
            <person name="Assuncao E.N."/>
            <person name="Azevedo V.A."/>
            <person name="Bogo M.R."/>
            <person name="Brigido M.M."/>
            <person name="Brocchi M."/>
            <person name="Burity H.A."/>
            <person name="Camargo A.A."/>
            <person name="Camargo S.S."/>
            <person name="Carepo M.S."/>
            <person name="Carraro D.M."/>
            <person name="de Mattos Cascardo J.C."/>
            <person name="Castro L.A."/>
            <person name="Cavalcanti G."/>
            <person name="Chemale G."/>
            <person name="Collevatti R.G."/>
            <person name="Cunha C.W."/>
            <person name="Dallagiovanna B."/>
            <person name="Dambros B.P."/>
            <person name="Dellagostin O.A."/>
            <person name="Falcao C."/>
            <person name="Fantinatti-Garboggini F."/>
            <person name="Felipe M.S."/>
            <person name="Fiorentin L."/>
            <person name="Franco G.R."/>
            <person name="Freitas N.S."/>
            <person name="Frias D."/>
            <person name="Grangeiro T.B."/>
            <person name="Grisard E.C."/>
            <person name="Guimaraes C.T."/>
            <person name="Hungria M."/>
            <person name="Jardim S.N."/>
            <person name="Krieger M.A."/>
            <person name="Laurino J.P."/>
            <person name="Lima L.F."/>
            <person name="Lopes M.I."/>
            <person name="Loreto E.L."/>
            <person name="Madeira H.M."/>
            <person name="Manfio G.P."/>
            <person name="Maranhao A.Q."/>
            <person name="Martinkovics C.T."/>
            <person name="Medeiros S.R."/>
            <person name="Moreira M.A."/>
            <person name="Neiva M."/>
            <person name="Ramalho-Neto C.E."/>
            <person name="Nicolas M.F."/>
            <person name="Oliveira S.C."/>
            <person name="Paixao R.F."/>
            <person name="Pedrosa F.O."/>
            <person name="Pena S.D."/>
            <person name="Pereira M."/>
            <person name="Pereira-Ferrari L."/>
            <person name="Piffer I."/>
            <person name="Pinto L.S."/>
            <person name="Potrich D.P."/>
            <person name="Salim A.C."/>
            <person name="Santos F.R."/>
            <person name="Schmitt R."/>
            <person name="Schneider M.P."/>
            <person name="Schrank A."/>
            <person name="Schrank I.S."/>
            <person name="Schuck A.F."/>
            <person name="Seuanez H.N."/>
            <person name="Silva D.W."/>
            <person name="Silva R."/>
            <person name="Silva S.C."/>
            <person name="Soares C.M."/>
            <person name="Souza K.R."/>
            <person name="Souza R.C."/>
            <person name="Staats C.C."/>
            <person name="Steffens M.B."/>
            <person name="Teixeira S.M."/>
            <person name="Urmenyi T.P."/>
            <person name="Vainstein M.H."/>
            <person name="Zuccherato L.W."/>
            <person name="Simpson A.J."/>
            <person name="Zaha A."/>
        </authorList>
    </citation>
    <scope>NUCLEOTIDE SEQUENCE [LARGE SCALE GENOMIC DNA]</scope>
    <source>
        <strain evidence="4 5">7448</strain>
    </source>
</reference>
<gene>
    <name evidence="4" type="ordered locus">MHP7448_0662</name>
</gene>
<feature type="region of interest" description="Disordered" evidence="1">
    <location>
        <begin position="1045"/>
        <end position="1101"/>
    </location>
</feature>
<feature type="compositionally biased region" description="Low complexity" evidence="1">
    <location>
        <begin position="688"/>
        <end position="769"/>
    </location>
</feature>
<feature type="compositionally biased region" description="Basic and acidic residues" evidence="1">
    <location>
        <begin position="770"/>
        <end position="794"/>
    </location>
</feature>
<feature type="compositionally biased region" description="Polar residues" evidence="1">
    <location>
        <begin position="663"/>
        <end position="672"/>
    </location>
</feature>
<evidence type="ECO:0000256" key="1">
    <source>
        <dbReference type="SAM" id="MobiDB-lite"/>
    </source>
</evidence>
<dbReference type="HOGENOM" id="CLU_273839_0_0_14"/>
<protein>
    <recommendedName>
        <fullName evidence="3">PB1 domain-containing protein</fullName>
    </recommendedName>
</protein>
<keyword evidence="2" id="KW-0812">Transmembrane</keyword>